<dbReference type="STRING" id="301302.ERS852420_02771"/>
<evidence type="ECO:0000313" key="2">
    <source>
        <dbReference type="Proteomes" id="UP000049979"/>
    </source>
</evidence>
<protein>
    <recommendedName>
        <fullName evidence="3">CGNR zinc finger domain-containing protein</fullName>
    </recommendedName>
</protein>
<dbReference type="RefSeq" id="WP_055068635.1">
    <property type="nucleotide sequence ID" value="NZ_CP173697.1"/>
</dbReference>
<evidence type="ECO:0008006" key="3">
    <source>
        <dbReference type="Google" id="ProtNLM"/>
    </source>
</evidence>
<dbReference type="Proteomes" id="UP000049979">
    <property type="component" value="Unassembled WGS sequence"/>
</dbReference>
<dbReference type="OrthoDB" id="1747893at2"/>
<proteinExistence type="predicted"/>
<reference evidence="2" key="1">
    <citation type="submission" date="2015-05" db="EMBL/GenBank/DDBJ databases">
        <authorList>
            <consortium name="Pathogen Informatics"/>
        </authorList>
    </citation>
    <scope>NUCLEOTIDE SEQUENCE [LARGE SCALE GENOMIC DNA]</scope>
    <source>
        <strain evidence="2">M72</strain>
    </source>
</reference>
<accession>A0A0M6WYC2</accession>
<dbReference type="EMBL" id="CVRR01000060">
    <property type="protein sequence ID" value="CRL42169.1"/>
    <property type="molecule type" value="Genomic_DNA"/>
</dbReference>
<organism evidence="1 2">
    <name type="scientific">Roseburia faecis</name>
    <dbReference type="NCBI Taxonomy" id="301302"/>
    <lineage>
        <taxon>Bacteria</taxon>
        <taxon>Bacillati</taxon>
        <taxon>Bacillota</taxon>
        <taxon>Clostridia</taxon>
        <taxon>Lachnospirales</taxon>
        <taxon>Lachnospiraceae</taxon>
        <taxon>Roseburia</taxon>
    </lineage>
</organism>
<name>A0A0M6WYC2_9FIRM</name>
<evidence type="ECO:0000313" key="1">
    <source>
        <dbReference type="EMBL" id="CRL42169.1"/>
    </source>
</evidence>
<sequence length="302" mass="34979">MKNLFEHTSSPWIRYSSYEYRTAEDGTLYIVVSADAKPEMYNPMKDAESLVLDAVNIGLQVMHKAPEDELKSMVLRFINSYGFLGFMTALPTTAEFITYESVYLPKNHFIKEESLSTESYLDYFYPFDKMDFHKKGVESSWSVSDKDGIAIALATGKNPQAVTMSFQKEYAERYDWLVKEFSDWAFTFTTSFLYYLDYDRLDEQTKNLYRQGMSAFGGISPTYHIALAETTPVIVWNFHSLLVMIQMCFSFMLTDSDCDMKLCKHCGRAFIASRKGNEFCSPKCKNQYNVYKTRAKKNKTDE</sequence>
<gene>
    <name evidence="1" type="ORF">M72_14691</name>
</gene>
<keyword evidence="2" id="KW-1185">Reference proteome</keyword>
<dbReference type="AlphaFoldDB" id="A0A0M6WYC2"/>